<dbReference type="OrthoDB" id="6116813at2759"/>
<dbReference type="KEGG" id="spu:105445020"/>
<dbReference type="FunFam" id="1.20.1070.10:FF:000333">
    <property type="entry name" value="Relaxin receptor 1"/>
    <property type="match status" value="1"/>
</dbReference>
<dbReference type="PROSITE" id="PS50262">
    <property type="entry name" value="G_PROTEIN_RECEP_F1_2"/>
    <property type="match status" value="1"/>
</dbReference>
<sequence length="897" mass="98659">MNTARPLYSQNCTDTAQSGQGGLGRRDERGVFYWNDGTPMSYTDWYSPPQGAGGDRQPNGGLLEACTMLVFDSATSTDLSTNLWHDVACASPETKQFICETEASGTPENSKASTLTCQEFRNIDTLPYRLVLKMSLHVAMVSVSQPARDVISSAIVTINQMKMDVCYDGSLFPSKVQCDGVIDCIGNTNEDEYECGYGNPDDACDSATDIVCNNGACASHSSRCLYELDEYGFFAGCRDVTHLRACGQCPQGCKCDALSYSCHPDQVALKLLPRQLRKLSLICDGLAGPCNSSLRIVTNDDVTEETRNQLMPVVMPSLISLYLEASFLEEIQQGSFLENKNLLNLNLARNSIRSLFRGTFDGLFRMKTLNLSKNPLTLVEAGAFGNLTLLQELDLRGTDITVTTDTGRDMFLGLENLQHIHADRYVFCCLAGLVDSVGCNAPRDQFSSCEELMASGVLRIFIWILGGSAFIGNGFVFAYRVFNQKKDRKTFVQSSFITNLAISDFMMGLYMITIASADIYYRGNYALHADEWQSSALCKVAGMLSVISSEASVMFIMMISVDRCIHVLLPFKQGLHLSPTAARCSQLIIWGLGTLVSVLPVVIPAYSKGNFYGQSGVCLALPLTVDRPAGWHYSISLFIGANFVAFLVTLLCYLAMYIRYQQSKQMIAQTGKGSRDDKRLTEDMKLAWKMSLIVGTDLICWFPIIVMGLLSAAGKLTISAQVYAWTAVFVLPVNSSLNPYLYTLSSMHGKKQKAKKSANSVTESNKTIESSFGDGDGSSTAIATPFTIRPVPVVQHLEHWLKGESRDLTRQELEVIGQDISQSHALLRKAGNTVDGCLKNIVVQIDGANRIQRAFVILDPPTFNLVSDEQCNDEPNQANINLAKVMGLLQEIHELKY</sequence>
<evidence type="ECO:0000256" key="5">
    <source>
        <dbReference type="ARBA" id="ARBA00022737"/>
    </source>
</evidence>
<dbReference type="OMA" id="KASWHET"/>
<dbReference type="RefSeq" id="XP_030837296.1">
    <property type="nucleotide sequence ID" value="XM_030981436.1"/>
</dbReference>
<feature type="compositionally biased region" description="Polar residues" evidence="11">
    <location>
        <begin position="757"/>
        <end position="770"/>
    </location>
</feature>
<dbReference type="Pfam" id="PF00001">
    <property type="entry name" value="7tm_1"/>
    <property type="match status" value="1"/>
</dbReference>
<dbReference type="InParanoid" id="A0A7M7NNJ6"/>
<evidence type="ECO:0000256" key="7">
    <source>
        <dbReference type="ARBA" id="ARBA00023040"/>
    </source>
</evidence>
<dbReference type="GeneID" id="105445020"/>
<organism evidence="15 16">
    <name type="scientific">Strongylocentrotus purpuratus</name>
    <name type="common">Purple sea urchin</name>
    <dbReference type="NCBI Taxonomy" id="7668"/>
    <lineage>
        <taxon>Eukaryota</taxon>
        <taxon>Metazoa</taxon>
        <taxon>Echinodermata</taxon>
        <taxon>Eleutherozoa</taxon>
        <taxon>Echinozoa</taxon>
        <taxon>Echinoidea</taxon>
        <taxon>Euechinoidea</taxon>
        <taxon>Echinacea</taxon>
        <taxon>Camarodonta</taxon>
        <taxon>Echinidea</taxon>
        <taxon>Strongylocentrotidae</taxon>
        <taxon>Strongylocentrotus</taxon>
    </lineage>
</organism>
<dbReference type="Pfam" id="PF13855">
    <property type="entry name" value="LRR_8"/>
    <property type="match status" value="1"/>
</dbReference>
<evidence type="ECO:0000259" key="14">
    <source>
        <dbReference type="PROSITE" id="PS50262"/>
    </source>
</evidence>
<proteinExistence type="predicted"/>
<dbReference type="InterPro" id="IPR002131">
    <property type="entry name" value="Gphrmn_rcpt_fam"/>
</dbReference>
<dbReference type="Gene3D" id="1.20.1070.10">
    <property type="entry name" value="Rhodopsin 7-helix transmembrane proteins"/>
    <property type="match status" value="1"/>
</dbReference>
<dbReference type="InterPro" id="IPR001611">
    <property type="entry name" value="Leu-rich_rpt"/>
</dbReference>
<feature type="transmembrane region" description="Helical" evidence="12">
    <location>
        <begin position="587"/>
        <end position="606"/>
    </location>
</feature>
<name>A0A7M7NNJ6_STRPU</name>
<reference evidence="16" key="1">
    <citation type="submission" date="2015-02" db="EMBL/GenBank/DDBJ databases">
        <title>Genome sequencing for Strongylocentrotus purpuratus.</title>
        <authorList>
            <person name="Murali S."/>
            <person name="Liu Y."/>
            <person name="Vee V."/>
            <person name="English A."/>
            <person name="Wang M."/>
            <person name="Skinner E."/>
            <person name="Han Y."/>
            <person name="Muzny D.M."/>
            <person name="Worley K.C."/>
            <person name="Gibbs R.A."/>
        </authorList>
    </citation>
    <scope>NUCLEOTIDE SEQUENCE</scope>
</reference>
<feature type="transmembrane region" description="Helical" evidence="12">
    <location>
        <begin position="500"/>
        <end position="521"/>
    </location>
</feature>
<evidence type="ECO:0000256" key="8">
    <source>
        <dbReference type="ARBA" id="ARBA00023136"/>
    </source>
</evidence>
<evidence type="ECO:0000313" key="15">
    <source>
        <dbReference type="EnsemblMetazoa" id="XP_030837296"/>
    </source>
</evidence>
<keyword evidence="3" id="KW-0433">Leucine-rich repeat</keyword>
<dbReference type="GO" id="GO:0007189">
    <property type="term" value="P:adenylate cyclase-activating G protein-coupled receptor signaling pathway"/>
    <property type="evidence" value="ECO:0000318"/>
    <property type="project" value="GO_Central"/>
</dbReference>
<evidence type="ECO:0000256" key="1">
    <source>
        <dbReference type="ARBA" id="ARBA00004651"/>
    </source>
</evidence>
<dbReference type="InterPro" id="IPR016187">
    <property type="entry name" value="CTDL_fold"/>
</dbReference>
<evidence type="ECO:0008006" key="17">
    <source>
        <dbReference type="Google" id="ProtNLM"/>
    </source>
</evidence>
<keyword evidence="2" id="KW-1003">Cell membrane</keyword>
<dbReference type="Gene3D" id="3.10.100.10">
    <property type="entry name" value="Mannose-Binding Protein A, subunit A"/>
    <property type="match status" value="1"/>
</dbReference>
<keyword evidence="5" id="KW-0677">Repeat</keyword>
<accession>A0A7M7NNJ6</accession>
<dbReference type="SUPFAM" id="SSF81321">
    <property type="entry name" value="Family A G protein-coupled receptor-like"/>
    <property type="match status" value="1"/>
</dbReference>
<dbReference type="Proteomes" id="UP000007110">
    <property type="component" value="Unassembled WGS sequence"/>
</dbReference>
<feature type="transmembrane region" description="Helical" evidence="12">
    <location>
        <begin position="722"/>
        <end position="743"/>
    </location>
</feature>
<feature type="compositionally biased region" description="Polar residues" evidence="11">
    <location>
        <begin position="1"/>
        <end position="18"/>
    </location>
</feature>
<dbReference type="PRINTS" id="PR00373">
    <property type="entry name" value="GLYCHORMONER"/>
</dbReference>
<dbReference type="PROSITE" id="PS50041">
    <property type="entry name" value="C_TYPE_LECTIN_2"/>
    <property type="match status" value="1"/>
</dbReference>
<evidence type="ECO:0000256" key="10">
    <source>
        <dbReference type="ARBA" id="ARBA00023224"/>
    </source>
</evidence>
<feature type="transmembrane region" description="Helical" evidence="12">
    <location>
        <begin position="541"/>
        <end position="561"/>
    </location>
</feature>
<evidence type="ECO:0000256" key="3">
    <source>
        <dbReference type="ARBA" id="ARBA00022614"/>
    </source>
</evidence>
<keyword evidence="10" id="KW-0807">Transducer</keyword>
<keyword evidence="16" id="KW-1185">Reference proteome</keyword>
<protein>
    <recommendedName>
        <fullName evidence="17">G-protein coupled receptor GRL101</fullName>
    </recommendedName>
</protein>
<comment type="subcellular location">
    <subcellularLocation>
        <location evidence="1">Cell membrane</location>
        <topology evidence="1">Multi-pass membrane protein</topology>
    </subcellularLocation>
</comment>
<feature type="region of interest" description="Disordered" evidence="11">
    <location>
        <begin position="1"/>
        <end position="30"/>
    </location>
</feature>
<feature type="domain" description="C-type lectin" evidence="13">
    <location>
        <begin position="22"/>
        <end position="89"/>
    </location>
</feature>
<dbReference type="PANTHER" id="PTHR24372:SF77">
    <property type="entry name" value="G-PROTEIN COUPLED RECEPTORS FAMILY 1 PROFILE DOMAIN-CONTAINING PROTEIN"/>
    <property type="match status" value="1"/>
</dbReference>
<dbReference type="InterPro" id="IPR000276">
    <property type="entry name" value="GPCR_Rhodpsn"/>
</dbReference>
<dbReference type="SMART" id="SM00369">
    <property type="entry name" value="LRR_TYP"/>
    <property type="match status" value="3"/>
</dbReference>
<evidence type="ECO:0000256" key="9">
    <source>
        <dbReference type="ARBA" id="ARBA00023170"/>
    </source>
</evidence>
<keyword evidence="6 12" id="KW-1133">Transmembrane helix</keyword>
<dbReference type="PRINTS" id="PR00237">
    <property type="entry name" value="GPCRRHODOPSN"/>
</dbReference>
<dbReference type="GO" id="GO:0016500">
    <property type="term" value="F:protein-hormone receptor activity"/>
    <property type="evidence" value="ECO:0007669"/>
    <property type="project" value="InterPro"/>
</dbReference>
<dbReference type="InterPro" id="IPR017452">
    <property type="entry name" value="GPCR_Rhodpsn_7TM"/>
</dbReference>
<evidence type="ECO:0000256" key="4">
    <source>
        <dbReference type="ARBA" id="ARBA00022692"/>
    </source>
</evidence>
<keyword evidence="8 12" id="KW-0472">Membrane</keyword>
<feature type="region of interest" description="Disordered" evidence="11">
    <location>
        <begin position="753"/>
        <end position="775"/>
    </location>
</feature>
<dbReference type="SUPFAM" id="SSF56436">
    <property type="entry name" value="C-type lectin-like"/>
    <property type="match status" value="1"/>
</dbReference>
<keyword evidence="4 12" id="KW-0812">Transmembrane</keyword>
<dbReference type="InterPro" id="IPR032675">
    <property type="entry name" value="LRR_dom_sf"/>
</dbReference>
<reference evidence="15" key="2">
    <citation type="submission" date="2021-01" db="UniProtKB">
        <authorList>
            <consortium name="EnsemblMetazoa"/>
        </authorList>
    </citation>
    <scope>IDENTIFICATION</scope>
</reference>
<dbReference type="InterPro" id="IPR001304">
    <property type="entry name" value="C-type_lectin-like"/>
</dbReference>
<dbReference type="InterPro" id="IPR016186">
    <property type="entry name" value="C-type_lectin-like/link_sf"/>
</dbReference>
<evidence type="ECO:0000256" key="12">
    <source>
        <dbReference type="SAM" id="Phobius"/>
    </source>
</evidence>
<dbReference type="GO" id="GO:0005886">
    <property type="term" value="C:plasma membrane"/>
    <property type="evidence" value="ECO:0000318"/>
    <property type="project" value="GO_Central"/>
</dbReference>
<evidence type="ECO:0000313" key="16">
    <source>
        <dbReference type="Proteomes" id="UP000007110"/>
    </source>
</evidence>
<dbReference type="PROSITE" id="PS00237">
    <property type="entry name" value="G_PROTEIN_RECEP_F1_1"/>
    <property type="match status" value="1"/>
</dbReference>
<keyword evidence="7" id="KW-0297">G-protein coupled receptor</keyword>
<dbReference type="EnsemblMetazoa" id="XM_030981436">
    <property type="protein sequence ID" value="XP_030837296"/>
    <property type="gene ID" value="LOC105445020"/>
</dbReference>
<evidence type="ECO:0000256" key="6">
    <source>
        <dbReference type="ARBA" id="ARBA00022989"/>
    </source>
</evidence>
<dbReference type="GO" id="GO:0008528">
    <property type="term" value="F:G protein-coupled peptide receptor activity"/>
    <property type="evidence" value="ECO:0000318"/>
    <property type="project" value="GO_Central"/>
</dbReference>
<feature type="transmembrane region" description="Helical" evidence="12">
    <location>
        <begin position="460"/>
        <end position="479"/>
    </location>
</feature>
<keyword evidence="9" id="KW-0675">Receptor</keyword>
<dbReference type="InterPro" id="IPR003591">
    <property type="entry name" value="Leu-rich_rpt_typical-subtyp"/>
</dbReference>
<feature type="transmembrane region" description="Helical" evidence="12">
    <location>
        <begin position="686"/>
        <end position="710"/>
    </location>
</feature>
<dbReference type="AlphaFoldDB" id="A0A7M7NNJ6"/>
<dbReference type="SUPFAM" id="SSF52058">
    <property type="entry name" value="L domain-like"/>
    <property type="match status" value="1"/>
</dbReference>
<evidence type="ECO:0000256" key="2">
    <source>
        <dbReference type="ARBA" id="ARBA00022475"/>
    </source>
</evidence>
<feature type="transmembrane region" description="Helical" evidence="12">
    <location>
        <begin position="631"/>
        <end position="656"/>
    </location>
</feature>
<evidence type="ECO:0000259" key="13">
    <source>
        <dbReference type="PROSITE" id="PS50041"/>
    </source>
</evidence>
<dbReference type="PANTHER" id="PTHR24372">
    <property type="entry name" value="GLYCOPROTEIN HORMONE RECEPTOR"/>
    <property type="match status" value="1"/>
</dbReference>
<dbReference type="GO" id="GO:0009755">
    <property type="term" value="P:hormone-mediated signaling pathway"/>
    <property type="evidence" value="ECO:0000318"/>
    <property type="project" value="GO_Central"/>
</dbReference>
<feature type="domain" description="G-protein coupled receptors family 1 profile" evidence="14">
    <location>
        <begin position="472"/>
        <end position="742"/>
    </location>
</feature>
<dbReference type="CDD" id="cd00037">
    <property type="entry name" value="CLECT"/>
    <property type="match status" value="1"/>
</dbReference>
<dbReference type="Gene3D" id="3.80.10.10">
    <property type="entry name" value="Ribonuclease Inhibitor"/>
    <property type="match status" value="1"/>
</dbReference>
<evidence type="ECO:0000256" key="11">
    <source>
        <dbReference type="SAM" id="MobiDB-lite"/>
    </source>
</evidence>